<organism evidence="1 2">
    <name type="scientific">Aromatoleum buckelii</name>
    <dbReference type="NCBI Taxonomy" id="200254"/>
    <lineage>
        <taxon>Bacteria</taxon>
        <taxon>Pseudomonadati</taxon>
        <taxon>Pseudomonadota</taxon>
        <taxon>Betaproteobacteria</taxon>
        <taxon>Rhodocyclales</taxon>
        <taxon>Rhodocyclaceae</taxon>
        <taxon>Aromatoleum</taxon>
    </lineage>
</organism>
<gene>
    <name evidence="1" type="ORF">GO608_08755</name>
</gene>
<comment type="caution">
    <text evidence="1">The sequence shown here is derived from an EMBL/GenBank/DDBJ whole genome shotgun (WGS) entry which is preliminary data.</text>
</comment>
<dbReference type="Proteomes" id="UP000601990">
    <property type="component" value="Unassembled WGS sequence"/>
</dbReference>
<dbReference type="EMBL" id="WTVH01000014">
    <property type="protein sequence ID" value="NMF93414.1"/>
    <property type="molecule type" value="Genomic_DNA"/>
</dbReference>
<accession>A0ABX1N296</accession>
<evidence type="ECO:0000313" key="1">
    <source>
        <dbReference type="EMBL" id="NMF93414.1"/>
    </source>
</evidence>
<evidence type="ECO:0000313" key="2">
    <source>
        <dbReference type="Proteomes" id="UP000601990"/>
    </source>
</evidence>
<proteinExistence type="predicted"/>
<keyword evidence="2" id="KW-1185">Reference proteome</keyword>
<protein>
    <submittedName>
        <fullName evidence="1">HEPN domain-containing protein</fullName>
    </submittedName>
</protein>
<name>A0ABX1N296_9RHOO</name>
<dbReference type="Gene3D" id="1.20.120.330">
    <property type="entry name" value="Nucleotidyltransferases domain 2"/>
    <property type="match status" value="1"/>
</dbReference>
<sequence length="177" mass="20490">MKIDPSVLNALPHEQRDRFVLNANEIIIESFIFTGDRDYLTARFAFFQRQSHLFLWSAAQALEKYLKANILLLGSGSVRRIHQHTKLAKNLKETNPERLEIDTTIPGGWAEQGVADWPRIDVDGYLQRIETLGSPDVRYDQVQLELHLRDLLLLDRLAFRLRQRLIAEPVESCVSVR</sequence>
<reference evidence="1" key="1">
    <citation type="submission" date="2019-12" db="EMBL/GenBank/DDBJ databases">
        <title>Comparative genomics gives insights into the taxonomy of the Azoarcus-Aromatoleum group and reveals separate origins of nif in the plant-associated Azoarcus and non-plant-associated Aromatoleum sub-groups.</title>
        <authorList>
            <person name="Lafos M."/>
            <person name="Maluk M."/>
            <person name="Batista M."/>
            <person name="Junghare M."/>
            <person name="Carmona M."/>
            <person name="Faoro H."/>
            <person name="Cruz L.M."/>
            <person name="Battistoni F."/>
            <person name="De Souza E."/>
            <person name="Pedrosa F."/>
            <person name="Chen W.-M."/>
            <person name="Poole P.S."/>
            <person name="Dixon R.A."/>
            <person name="James E.K."/>
        </authorList>
    </citation>
    <scope>NUCLEOTIDE SEQUENCE</scope>
    <source>
        <strain evidence="1">U120</strain>
    </source>
</reference>